<organism evidence="1">
    <name type="scientific">bioreactor metagenome</name>
    <dbReference type="NCBI Taxonomy" id="1076179"/>
    <lineage>
        <taxon>unclassified sequences</taxon>
        <taxon>metagenomes</taxon>
        <taxon>ecological metagenomes</taxon>
    </lineage>
</organism>
<comment type="caution">
    <text evidence="1">The sequence shown here is derived from an EMBL/GenBank/DDBJ whole genome shotgun (WGS) entry which is preliminary data.</text>
</comment>
<name>A0A645DSX3_9ZZZZ</name>
<dbReference type="EMBL" id="VSSQ01038594">
    <property type="protein sequence ID" value="MPM91552.1"/>
    <property type="molecule type" value="Genomic_DNA"/>
</dbReference>
<reference evidence="1" key="1">
    <citation type="submission" date="2019-08" db="EMBL/GenBank/DDBJ databases">
        <authorList>
            <person name="Kucharzyk K."/>
            <person name="Murdoch R.W."/>
            <person name="Higgins S."/>
            <person name="Loffler F."/>
        </authorList>
    </citation>
    <scope>NUCLEOTIDE SEQUENCE</scope>
</reference>
<dbReference type="AlphaFoldDB" id="A0A645DSX3"/>
<gene>
    <name evidence="1" type="ORF">SDC9_138683</name>
</gene>
<evidence type="ECO:0000313" key="1">
    <source>
        <dbReference type="EMBL" id="MPM91552.1"/>
    </source>
</evidence>
<protein>
    <submittedName>
        <fullName evidence="1">Uncharacterized protein</fullName>
    </submittedName>
</protein>
<accession>A0A645DSX3</accession>
<sequence length="59" mass="6765">METIIYKMEISETEAIIYTMTTKGDILGSEEMHPLFATHFAAKHGLSCMQDDGFVKCYW</sequence>
<proteinExistence type="predicted"/>